<dbReference type="PANTHER" id="PTHR47961:SF6">
    <property type="entry name" value="DNA-DIRECTED DNA POLYMERASE"/>
    <property type="match status" value="1"/>
</dbReference>
<dbReference type="GO" id="GO:0004386">
    <property type="term" value="F:helicase activity"/>
    <property type="evidence" value="ECO:0007669"/>
    <property type="project" value="UniProtKB-KW"/>
</dbReference>
<name>A0A7G9QDS8_9SPHI</name>
<evidence type="ECO:0000259" key="6">
    <source>
        <dbReference type="PROSITE" id="PS51194"/>
    </source>
</evidence>
<sequence>MYNSITEENIRSIPRVGNIDISRLPQELTKIYAEIISVRNNLSLINQTDGSFLESTNMLRTLANNLETLVVNVPEIESKRAVAFVAATARYLLLQIRDYTDLDASVTEFDRDQIPEAISSMVLFLIGNSPADAAEVSRFAMQASIHDDIASVLMKAIIHLAKGEMQHIVNLTVSQKAYGADDLEQEAIDYLWECLLDGVKDLARELLEPEYVNDNTAFFEKVIQLAVFIPGYRELYNNDSLYAGPYHLAKLLNILSNDLLLRGIVKVPPPIDTDPELWTAFLARIAGERPYLWENHFDAVKTNFLNPGCSAVLTFPTGAGKSTLAELKIASTLLAGKRIIYLVPTHALEDQANSNLLRIFEGLIPENLMEFDLEYTDVEEGQLPKIAVMTPEKCLTLISVNADDFEDVGLVIFDEFHLLHGREEKKDRRSIDAMFCLLRLFAEAPQADYLLISAMVENGPEIARWVASVTGRECVVFDSSWKPTRQLHSCLMYQEKELSELHAFLKKSQKESTNASPGAIVKRALTASPFTFFSLRNKWDSKSSEDYYINSILANKISLSANAQWNLTSNRNEVAAEFAVYFAGQGIKTLVFVDDPKIAKSTSRKISAKLADAPFIVSDLRNRYPQLFEALESELGDIGFSFISSGRTAVHHGNLLPIERRLNEIYFKRPDGINVVVATATLAQGINLPAEVVIMAGDDRFDEDSGYRETIDPQEILNAAGRAGRAGSSAQGMVLLIPGQIVQFKENTLSSKWWELREKVFSNSDQCLVISDPLTGLLDKLATSSQELSAEQKNVIFRLSLVPDTETSINTIFQKSFGRYKAIQANQEQSYDQKVQRLVEIKTEIEGEVMNKDWVRRVSLKMGLEPQFVIQIGNFVDDTGIDVLAEFSLEEIIVLVMNWLCEEQGRIFRFFTGTAIYGQLAKALDIPVTHADQEKIFEKLTAIEPILLAYIQGENYVSIQNLITSRAEDNLDRARNFCLKLVPNISFIFGVIALVIREQTIDNEGSAKDIPYILRALASLIREGLNSEQKLRHKVQYPYLLRTQIHELFL</sequence>
<dbReference type="GO" id="GO:0003676">
    <property type="term" value="F:nucleic acid binding"/>
    <property type="evidence" value="ECO:0007669"/>
    <property type="project" value="InterPro"/>
</dbReference>
<dbReference type="GO" id="GO:0005524">
    <property type="term" value="F:ATP binding"/>
    <property type="evidence" value="ECO:0007669"/>
    <property type="project" value="UniProtKB-KW"/>
</dbReference>
<dbReference type="Gene3D" id="3.40.50.300">
    <property type="entry name" value="P-loop containing nucleotide triphosphate hydrolases"/>
    <property type="match status" value="2"/>
</dbReference>
<dbReference type="Pfam" id="PF00270">
    <property type="entry name" value="DEAD"/>
    <property type="match status" value="1"/>
</dbReference>
<dbReference type="SMART" id="SM00487">
    <property type="entry name" value="DEXDc"/>
    <property type="match status" value="1"/>
</dbReference>
<protein>
    <submittedName>
        <fullName evidence="7">DEAD/DEAH box helicase</fullName>
    </submittedName>
</protein>
<feature type="domain" description="Helicase C-terminal" evidence="6">
    <location>
        <begin position="605"/>
        <end position="782"/>
    </location>
</feature>
<dbReference type="RefSeq" id="WP_187592109.1">
    <property type="nucleotide sequence ID" value="NZ_CP060723.1"/>
</dbReference>
<dbReference type="SUPFAM" id="SSF52540">
    <property type="entry name" value="P-loop containing nucleoside triphosphate hydrolases"/>
    <property type="match status" value="1"/>
</dbReference>
<dbReference type="InterPro" id="IPR050474">
    <property type="entry name" value="Hel308_SKI2-like"/>
</dbReference>
<proteinExistence type="predicted"/>
<dbReference type="InterPro" id="IPR011545">
    <property type="entry name" value="DEAD/DEAH_box_helicase_dom"/>
</dbReference>
<keyword evidence="2" id="KW-0378">Hydrolase</keyword>
<reference evidence="7 8" key="1">
    <citation type="submission" date="2020-08" db="EMBL/GenBank/DDBJ databases">
        <title>Genome sequence of Pedobacter roseus KACC 11594T.</title>
        <authorList>
            <person name="Hyun D.-W."/>
            <person name="Bae J.-W."/>
        </authorList>
    </citation>
    <scope>NUCLEOTIDE SEQUENCE [LARGE SCALE GENOMIC DNA]</scope>
    <source>
        <strain evidence="7 8">KACC 11594</strain>
    </source>
</reference>
<keyword evidence="1" id="KW-0547">Nucleotide-binding</keyword>
<dbReference type="Proteomes" id="UP000515806">
    <property type="component" value="Chromosome"/>
</dbReference>
<dbReference type="SMART" id="SM00490">
    <property type="entry name" value="HELICc"/>
    <property type="match status" value="1"/>
</dbReference>
<dbReference type="InterPro" id="IPR001650">
    <property type="entry name" value="Helicase_C-like"/>
</dbReference>
<evidence type="ECO:0000256" key="4">
    <source>
        <dbReference type="ARBA" id="ARBA00022840"/>
    </source>
</evidence>
<dbReference type="InterPro" id="IPR027417">
    <property type="entry name" value="P-loop_NTPase"/>
</dbReference>
<evidence type="ECO:0000256" key="3">
    <source>
        <dbReference type="ARBA" id="ARBA00022806"/>
    </source>
</evidence>
<accession>A0A7G9QDS8</accession>
<dbReference type="PROSITE" id="PS51194">
    <property type="entry name" value="HELICASE_CTER"/>
    <property type="match status" value="1"/>
</dbReference>
<dbReference type="PROSITE" id="PS51192">
    <property type="entry name" value="HELICASE_ATP_BIND_1"/>
    <property type="match status" value="1"/>
</dbReference>
<dbReference type="InterPro" id="IPR014001">
    <property type="entry name" value="Helicase_ATP-bd"/>
</dbReference>
<evidence type="ECO:0000313" key="7">
    <source>
        <dbReference type="EMBL" id="QNN41503.1"/>
    </source>
</evidence>
<dbReference type="AlphaFoldDB" id="A0A7G9QDS8"/>
<keyword evidence="8" id="KW-1185">Reference proteome</keyword>
<evidence type="ECO:0000259" key="5">
    <source>
        <dbReference type="PROSITE" id="PS51192"/>
    </source>
</evidence>
<evidence type="ECO:0000256" key="1">
    <source>
        <dbReference type="ARBA" id="ARBA00022741"/>
    </source>
</evidence>
<dbReference type="Pfam" id="PF00271">
    <property type="entry name" value="Helicase_C"/>
    <property type="match status" value="1"/>
</dbReference>
<dbReference type="EMBL" id="CP060723">
    <property type="protein sequence ID" value="QNN41503.1"/>
    <property type="molecule type" value="Genomic_DNA"/>
</dbReference>
<keyword evidence="4" id="KW-0067">ATP-binding</keyword>
<dbReference type="GO" id="GO:0016787">
    <property type="term" value="F:hydrolase activity"/>
    <property type="evidence" value="ECO:0007669"/>
    <property type="project" value="UniProtKB-KW"/>
</dbReference>
<feature type="domain" description="Helicase ATP-binding" evidence="5">
    <location>
        <begin position="302"/>
        <end position="462"/>
    </location>
</feature>
<evidence type="ECO:0000256" key="2">
    <source>
        <dbReference type="ARBA" id="ARBA00022801"/>
    </source>
</evidence>
<evidence type="ECO:0000313" key="8">
    <source>
        <dbReference type="Proteomes" id="UP000515806"/>
    </source>
</evidence>
<keyword evidence="3 7" id="KW-0347">Helicase</keyword>
<organism evidence="7 8">
    <name type="scientific">Pedobacter roseus</name>
    <dbReference type="NCBI Taxonomy" id="336820"/>
    <lineage>
        <taxon>Bacteria</taxon>
        <taxon>Pseudomonadati</taxon>
        <taxon>Bacteroidota</taxon>
        <taxon>Sphingobacteriia</taxon>
        <taxon>Sphingobacteriales</taxon>
        <taxon>Sphingobacteriaceae</taxon>
        <taxon>Pedobacter</taxon>
    </lineage>
</organism>
<gene>
    <name evidence="7" type="ORF">H9L23_20715</name>
</gene>
<dbReference type="PANTHER" id="PTHR47961">
    <property type="entry name" value="DNA POLYMERASE THETA, PUTATIVE (AFU_ORTHOLOGUE AFUA_1G05260)-RELATED"/>
    <property type="match status" value="1"/>
</dbReference>
<dbReference type="KEGG" id="proe:H9L23_20715"/>